<dbReference type="NCBIfam" id="TIGR02217">
    <property type="entry name" value="chp_TIGR02217"/>
    <property type="match status" value="1"/>
</dbReference>
<accession>A0ABM8E617</accession>
<dbReference type="InterPro" id="IPR011740">
    <property type="entry name" value="DUF2460"/>
</dbReference>
<name>A0ABM8E617_9HYPH</name>
<feature type="domain" description="DUF2460" evidence="1">
    <location>
        <begin position="5"/>
        <end position="210"/>
    </location>
</feature>
<organism evidence="2 3">
    <name type="scientific">Methylocystis iwaonis</name>
    <dbReference type="NCBI Taxonomy" id="2885079"/>
    <lineage>
        <taxon>Bacteria</taxon>
        <taxon>Pseudomonadati</taxon>
        <taxon>Pseudomonadota</taxon>
        <taxon>Alphaproteobacteria</taxon>
        <taxon>Hyphomicrobiales</taxon>
        <taxon>Methylocystaceae</taxon>
        <taxon>Methylocystis</taxon>
    </lineage>
</organism>
<dbReference type="Pfam" id="PF09343">
    <property type="entry name" value="DUF2460"/>
    <property type="match status" value="1"/>
</dbReference>
<dbReference type="GO" id="GO:0016787">
    <property type="term" value="F:hydrolase activity"/>
    <property type="evidence" value="ECO:0007669"/>
    <property type="project" value="UniProtKB-KW"/>
</dbReference>
<evidence type="ECO:0000313" key="3">
    <source>
        <dbReference type="Proteomes" id="UP001317629"/>
    </source>
</evidence>
<dbReference type="EMBL" id="AP027142">
    <property type="protein sequence ID" value="BDV33343.1"/>
    <property type="molecule type" value="Genomic_DNA"/>
</dbReference>
<proteinExistence type="predicted"/>
<evidence type="ECO:0000259" key="1">
    <source>
        <dbReference type="Pfam" id="PF09343"/>
    </source>
</evidence>
<reference evidence="2 3" key="1">
    <citation type="journal article" date="2023" name="Int. J. Syst. Evol. Microbiol.">
        <title>Methylocystis iwaonis sp. nov., a type II methane-oxidizing bacterium from surface soil of a rice paddy field in Japan, and emended description of the genus Methylocystis (ex Whittenbury et al. 1970) Bowman et al. 1993.</title>
        <authorList>
            <person name="Kaise H."/>
            <person name="Sawadogo J.B."/>
            <person name="Alam M.S."/>
            <person name="Ueno C."/>
            <person name="Dianou D."/>
            <person name="Shinjo R."/>
            <person name="Asakawa S."/>
        </authorList>
    </citation>
    <scope>NUCLEOTIDE SEQUENCE [LARGE SCALE GENOMIC DNA]</scope>
    <source>
        <strain evidence="2 3">SS37A-Re</strain>
    </source>
</reference>
<sequence>MNDFHEIRFPLDVSLDGRGGPERRTEIVTLGSNRESRNARWAHSRRRYEAGYGVKTLAQLAQVIDFFEERRGRLYGFRWRDRADYASCAPGVAPAPIDQKLGTGDGARASFPLVKTYGGAFSAYVRDIAKPVAGSVRVAVNGVEKTAANFSVDHTTGVVAFTAAAIPPPGAVVTAGYLFDVPVRFDADFLEIDMQAFEAGAIPRIPIIEIAV</sequence>
<protein>
    <submittedName>
        <fullName evidence="2">Glycoside hydrolase family 24</fullName>
    </submittedName>
</protein>
<keyword evidence="3" id="KW-1185">Reference proteome</keyword>
<dbReference type="Proteomes" id="UP001317629">
    <property type="component" value="Chromosome"/>
</dbReference>
<evidence type="ECO:0000313" key="2">
    <source>
        <dbReference type="EMBL" id="BDV33343.1"/>
    </source>
</evidence>
<gene>
    <name evidence="2" type="ORF">SS37A_08720</name>
</gene>
<dbReference type="RefSeq" id="WP_281930733.1">
    <property type="nucleotide sequence ID" value="NZ_AP027142.1"/>
</dbReference>
<keyword evidence="2" id="KW-0378">Hydrolase</keyword>